<evidence type="ECO:0000256" key="6">
    <source>
        <dbReference type="ARBA" id="ARBA00023053"/>
    </source>
</evidence>
<dbReference type="PANTHER" id="PTHR11690:SF248">
    <property type="entry name" value="PICKPOCKET 17, ISOFORM A"/>
    <property type="match status" value="1"/>
</dbReference>
<dbReference type="PANTHER" id="PTHR11690">
    <property type="entry name" value="AMILORIDE-SENSITIVE SODIUM CHANNEL-RELATED"/>
    <property type="match status" value="1"/>
</dbReference>
<evidence type="ECO:0000256" key="11">
    <source>
        <dbReference type="RuleBase" id="RU000679"/>
    </source>
</evidence>
<keyword evidence="4 11" id="KW-0812">Transmembrane</keyword>
<dbReference type="Gene3D" id="2.60.470.10">
    <property type="entry name" value="Acid-sensing ion channels like domains"/>
    <property type="match status" value="1"/>
</dbReference>
<proteinExistence type="inferred from homology"/>
<dbReference type="Pfam" id="PF00858">
    <property type="entry name" value="ASC"/>
    <property type="match status" value="1"/>
</dbReference>
<comment type="caution">
    <text evidence="13">The sequence shown here is derived from an EMBL/GenBank/DDBJ whole genome shotgun (WGS) entry which is preliminary data.</text>
</comment>
<dbReference type="Proteomes" id="UP001497497">
    <property type="component" value="Unassembled WGS sequence"/>
</dbReference>
<evidence type="ECO:0000256" key="1">
    <source>
        <dbReference type="ARBA" id="ARBA00004141"/>
    </source>
</evidence>
<dbReference type="GO" id="GO:0015280">
    <property type="term" value="F:ligand-gated sodium channel activity"/>
    <property type="evidence" value="ECO:0007669"/>
    <property type="project" value="TreeGrafter"/>
</dbReference>
<evidence type="ECO:0000256" key="3">
    <source>
        <dbReference type="ARBA" id="ARBA00022461"/>
    </source>
</evidence>
<evidence type="ECO:0000256" key="4">
    <source>
        <dbReference type="ARBA" id="ARBA00022692"/>
    </source>
</evidence>
<evidence type="ECO:0000256" key="12">
    <source>
        <dbReference type="SAM" id="Phobius"/>
    </source>
</evidence>
<protein>
    <submittedName>
        <fullName evidence="13">Uncharacterized protein</fullName>
    </submittedName>
</protein>
<keyword evidence="9 11" id="KW-0739">Sodium transport</keyword>
<feature type="transmembrane region" description="Helical" evidence="12">
    <location>
        <begin position="480"/>
        <end position="502"/>
    </location>
</feature>
<evidence type="ECO:0000256" key="7">
    <source>
        <dbReference type="ARBA" id="ARBA00023065"/>
    </source>
</evidence>
<evidence type="ECO:0000256" key="2">
    <source>
        <dbReference type="ARBA" id="ARBA00022448"/>
    </source>
</evidence>
<dbReference type="EMBL" id="CAXITT010000066">
    <property type="protein sequence ID" value="CAL1530285.1"/>
    <property type="molecule type" value="Genomic_DNA"/>
</dbReference>
<organism evidence="13 14">
    <name type="scientific">Lymnaea stagnalis</name>
    <name type="common">Great pond snail</name>
    <name type="synonym">Helix stagnalis</name>
    <dbReference type="NCBI Taxonomy" id="6523"/>
    <lineage>
        <taxon>Eukaryota</taxon>
        <taxon>Metazoa</taxon>
        <taxon>Spiralia</taxon>
        <taxon>Lophotrochozoa</taxon>
        <taxon>Mollusca</taxon>
        <taxon>Gastropoda</taxon>
        <taxon>Heterobranchia</taxon>
        <taxon>Euthyneura</taxon>
        <taxon>Panpulmonata</taxon>
        <taxon>Hygrophila</taxon>
        <taxon>Lymnaeoidea</taxon>
        <taxon>Lymnaeidae</taxon>
        <taxon>Lymnaea</taxon>
    </lineage>
</organism>
<comment type="subcellular location">
    <subcellularLocation>
        <location evidence="1">Membrane</location>
        <topology evidence="1">Multi-pass membrane protein</topology>
    </subcellularLocation>
</comment>
<comment type="similarity">
    <text evidence="11">Belongs to the amiloride-sensitive sodium channel (TC 1.A.6) family.</text>
</comment>
<evidence type="ECO:0000256" key="9">
    <source>
        <dbReference type="ARBA" id="ARBA00023201"/>
    </source>
</evidence>
<dbReference type="PRINTS" id="PR01078">
    <property type="entry name" value="AMINACHANNEL"/>
</dbReference>
<keyword evidence="5 12" id="KW-1133">Transmembrane helix</keyword>
<dbReference type="AlphaFoldDB" id="A0AAV2H9T2"/>
<keyword evidence="3 11" id="KW-0894">Sodium channel</keyword>
<dbReference type="GO" id="GO:0005886">
    <property type="term" value="C:plasma membrane"/>
    <property type="evidence" value="ECO:0007669"/>
    <property type="project" value="TreeGrafter"/>
</dbReference>
<evidence type="ECO:0000256" key="5">
    <source>
        <dbReference type="ARBA" id="ARBA00022989"/>
    </source>
</evidence>
<evidence type="ECO:0000256" key="8">
    <source>
        <dbReference type="ARBA" id="ARBA00023136"/>
    </source>
</evidence>
<keyword evidence="7 11" id="KW-0406">Ion transport</keyword>
<reference evidence="13 14" key="1">
    <citation type="submission" date="2024-04" db="EMBL/GenBank/DDBJ databases">
        <authorList>
            <consortium name="Genoscope - CEA"/>
            <person name="William W."/>
        </authorList>
    </citation>
    <scope>NUCLEOTIDE SEQUENCE [LARGE SCALE GENOMIC DNA]</scope>
</reference>
<dbReference type="InterPro" id="IPR001873">
    <property type="entry name" value="ENaC"/>
</dbReference>
<evidence type="ECO:0000256" key="10">
    <source>
        <dbReference type="ARBA" id="ARBA00023303"/>
    </source>
</evidence>
<keyword evidence="8 12" id="KW-0472">Membrane</keyword>
<accession>A0AAV2H9T2</accession>
<evidence type="ECO:0000313" key="14">
    <source>
        <dbReference type="Proteomes" id="UP001497497"/>
    </source>
</evidence>
<name>A0AAV2H9T2_LYMST</name>
<sequence length="509" mass="58409">MEEVNSVQTNCCQHFNDTTSIPIISKCVGAKSKSVRCFWIFVFCVLVIFLVLHIIGLATDFMSFKKYSKVKIESSKFEFPSVTFCNINPMRLSQKEKVDTKLQELIEAIDPRAILKSLNNYTKNPYLNKTFGETPPTLDDVYAFMNWSRSNQTNGSPRKCENCKKIFTNGSPPNNIQFSFAEYFSHLNESTRREVGHQLEDMVLRCFFEGDDCDKSHFKQMLSDIYGNCYTWSNINARSLYHGRNEGFEMTLYLELFEYIPGAKISEGLIMIIHEQGTLPSPWDEAITLSGGTLTFITLKMSTITRLGGNYGSCKSSDSYMEQYGWKYSLDLCYKICEQKYLRQRCGCINPMDAEINAVLKNPDNLRNCSYADEKDYDCIHKEYDASTCDCHSPCSETVYSKQVSYARWPTTHFEEVLMAKLCQDQSKEACDRAKHKSNEQLMNDFLHVVIYFENPVFDKITEEPEKSFSTFAADIGGALGLWLSLSLFGLLELIKIIFCMLSSKCRKN</sequence>
<keyword evidence="6" id="KW-0915">Sodium</keyword>
<evidence type="ECO:0000313" key="13">
    <source>
        <dbReference type="EMBL" id="CAL1530285.1"/>
    </source>
</evidence>
<keyword evidence="10 11" id="KW-0407">Ion channel</keyword>
<keyword evidence="14" id="KW-1185">Reference proteome</keyword>
<dbReference type="Gene3D" id="1.10.287.770">
    <property type="entry name" value="YojJ-like"/>
    <property type="match status" value="1"/>
</dbReference>
<feature type="transmembrane region" description="Helical" evidence="12">
    <location>
        <begin position="38"/>
        <end position="58"/>
    </location>
</feature>
<gene>
    <name evidence="13" type="ORF">GSLYS_00004418001</name>
</gene>
<keyword evidence="2 11" id="KW-0813">Transport</keyword>